<evidence type="ECO:0000256" key="6">
    <source>
        <dbReference type="SAM" id="Phobius"/>
    </source>
</evidence>
<dbReference type="GO" id="GO:0140359">
    <property type="term" value="F:ABC-type transporter activity"/>
    <property type="evidence" value="ECO:0007669"/>
    <property type="project" value="InterPro"/>
</dbReference>
<gene>
    <name evidence="9" type="ORF">OIU74_022167</name>
</gene>
<dbReference type="PANTHER" id="PTHR19241">
    <property type="entry name" value="ATP-BINDING CASSETTE TRANSPORTER"/>
    <property type="match status" value="1"/>
</dbReference>
<feature type="domain" description="ABC-2 type transporter transmembrane" evidence="7">
    <location>
        <begin position="385"/>
        <end position="515"/>
    </location>
</feature>
<feature type="transmembrane region" description="Helical" evidence="6">
    <location>
        <begin position="93"/>
        <end position="111"/>
    </location>
</feature>
<proteinExistence type="predicted"/>
<feature type="transmembrane region" description="Helical" evidence="6">
    <location>
        <begin position="118"/>
        <end position="140"/>
    </location>
</feature>
<evidence type="ECO:0000259" key="8">
    <source>
        <dbReference type="Pfam" id="PF08370"/>
    </source>
</evidence>
<keyword evidence="5 6" id="KW-0472">Membrane</keyword>
<feature type="transmembrane region" description="Helical" evidence="6">
    <location>
        <begin position="200"/>
        <end position="227"/>
    </location>
</feature>
<dbReference type="Pfam" id="PF01061">
    <property type="entry name" value="ABC2_membrane"/>
    <property type="match status" value="2"/>
</dbReference>
<evidence type="ECO:0000256" key="2">
    <source>
        <dbReference type="ARBA" id="ARBA00022448"/>
    </source>
</evidence>
<feature type="transmembrane region" description="Helical" evidence="6">
    <location>
        <begin position="457"/>
        <end position="477"/>
    </location>
</feature>
<evidence type="ECO:0000313" key="10">
    <source>
        <dbReference type="Proteomes" id="UP001151752"/>
    </source>
</evidence>
<dbReference type="InterPro" id="IPR013581">
    <property type="entry name" value="PDR_assoc"/>
</dbReference>
<sequence length="577" mass="65090">MAVDAIHANYYMGALFYALIILVVDGIPELRMTVSRLAVFNKQRELCFYPAWAYAIPAAILKVPLSFLEAFVWTALTYYVIGYSPEVSRFSRQFLLLFLVHLTSTSMYRFTASVFQTVVASTLAGSLVLLIVLLFGGFLIKKPSMPAWLEWGFWLSPLTYGEIGLTVNEFLAPRWGKVSSANATIGQQILESRGLNFHGYFYWISVAALIGFTVLFNAGFTLALTFLKYPGKTRAIISSEKYNQLQGKIDGGICAGKNKSTTSACSKSSTEPDKGRLVLPFVPLTLTFKDVQYYVDTPLEMRKRSIPGVPKIEDKCNPATWMLEVTSRSAEAELGVDFAQIYRQSTLYKENKQLVEQLSSPIPGSKDLHYPRRFPQNARKTNKQPARLVQYAWCNLLVEVPYSFALSVIYVIITYPMIGYSLSAYKIFWSFYGMFCTLLCFNYLGMLLISVTPNAQVAIILCSIAYATMNFFSGFIVPKKDRYTASPTSYSNVVWIWLYYICPTSWALEGMFTSQYGDLDKEISVFGETKTASAFIEDYFGYRQNFLGVAGLVLITIPIVVASLFTYFIGKLNFQRR</sequence>
<dbReference type="GO" id="GO:0005886">
    <property type="term" value="C:plasma membrane"/>
    <property type="evidence" value="ECO:0007669"/>
    <property type="project" value="UniProtKB-ARBA"/>
</dbReference>
<reference evidence="9" key="1">
    <citation type="submission" date="2022-11" db="EMBL/GenBank/DDBJ databases">
        <authorList>
            <person name="Hyden B.L."/>
            <person name="Feng K."/>
            <person name="Yates T."/>
            <person name="Jawdy S."/>
            <person name="Smart L.B."/>
            <person name="Muchero W."/>
        </authorList>
    </citation>
    <scope>NUCLEOTIDE SEQUENCE</scope>
    <source>
        <tissue evidence="9">Shoot tip</tissue>
    </source>
</reference>
<keyword evidence="10" id="KW-1185">Reference proteome</keyword>
<dbReference type="AlphaFoldDB" id="A0A9Q0WL71"/>
<keyword evidence="3 6" id="KW-0812">Transmembrane</keyword>
<feature type="domain" description="ABC-2 type transporter transmembrane" evidence="7">
    <location>
        <begin position="10"/>
        <end position="170"/>
    </location>
</feature>
<comment type="caution">
    <text evidence="9">The sequence shown here is derived from an EMBL/GenBank/DDBJ whole genome shotgun (WGS) entry which is preliminary data.</text>
</comment>
<protein>
    <submittedName>
        <fullName evidence="9">ATP-BINDING CASSETTE TRANSPORTER</fullName>
    </submittedName>
</protein>
<feature type="transmembrane region" description="Helical" evidence="6">
    <location>
        <begin position="489"/>
        <end position="508"/>
    </location>
</feature>
<name>A0A9Q0WL71_9ROSI</name>
<dbReference type="EMBL" id="JAPFFM010000003">
    <property type="protein sequence ID" value="KAJ6768441.1"/>
    <property type="molecule type" value="Genomic_DNA"/>
</dbReference>
<reference evidence="9" key="2">
    <citation type="journal article" date="2023" name="Int. J. Mol. Sci.">
        <title>De Novo Assembly and Annotation of 11 Diverse Shrub Willow (Salix) Genomes Reveals Novel Gene Organization in Sex-Linked Regions.</title>
        <authorList>
            <person name="Hyden B."/>
            <person name="Feng K."/>
            <person name="Yates T.B."/>
            <person name="Jawdy S."/>
            <person name="Cereghino C."/>
            <person name="Smart L.B."/>
            <person name="Muchero W."/>
        </authorList>
    </citation>
    <scope>NUCLEOTIDE SEQUENCE</scope>
    <source>
        <tissue evidence="9">Shoot tip</tissue>
    </source>
</reference>
<keyword evidence="9" id="KW-0067">ATP-binding</keyword>
<feature type="transmembrane region" description="Helical" evidence="6">
    <location>
        <begin position="6"/>
        <end position="27"/>
    </location>
</feature>
<keyword evidence="9" id="KW-0547">Nucleotide-binding</keyword>
<feature type="transmembrane region" description="Helical" evidence="6">
    <location>
        <begin position="429"/>
        <end position="451"/>
    </location>
</feature>
<comment type="subcellular location">
    <subcellularLocation>
        <location evidence="1">Membrane</location>
        <topology evidence="1">Multi-pass membrane protein</topology>
    </subcellularLocation>
</comment>
<evidence type="ECO:0000256" key="4">
    <source>
        <dbReference type="ARBA" id="ARBA00022989"/>
    </source>
</evidence>
<feature type="domain" description="Plant PDR ABC transporter associated" evidence="8">
    <location>
        <begin position="175"/>
        <end position="237"/>
    </location>
</feature>
<accession>A0A9Q0WL71</accession>
<evidence type="ECO:0000256" key="3">
    <source>
        <dbReference type="ARBA" id="ARBA00022692"/>
    </source>
</evidence>
<dbReference type="InterPro" id="IPR013525">
    <property type="entry name" value="ABC2_TM"/>
</dbReference>
<evidence type="ECO:0000259" key="7">
    <source>
        <dbReference type="Pfam" id="PF01061"/>
    </source>
</evidence>
<keyword evidence="2" id="KW-0813">Transport</keyword>
<dbReference type="Pfam" id="PF08370">
    <property type="entry name" value="PDR_assoc"/>
    <property type="match status" value="1"/>
</dbReference>
<keyword evidence="4 6" id="KW-1133">Transmembrane helix</keyword>
<evidence type="ECO:0000256" key="1">
    <source>
        <dbReference type="ARBA" id="ARBA00004141"/>
    </source>
</evidence>
<feature type="transmembrane region" description="Helical" evidence="6">
    <location>
        <begin position="48"/>
        <end position="81"/>
    </location>
</feature>
<dbReference type="GO" id="GO:0005524">
    <property type="term" value="F:ATP binding"/>
    <property type="evidence" value="ECO:0007669"/>
    <property type="project" value="UniProtKB-KW"/>
</dbReference>
<evidence type="ECO:0000313" key="9">
    <source>
        <dbReference type="EMBL" id="KAJ6768441.1"/>
    </source>
</evidence>
<feature type="transmembrane region" description="Helical" evidence="6">
    <location>
        <begin position="546"/>
        <end position="569"/>
    </location>
</feature>
<feature type="transmembrane region" description="Helical" evidence="6">
    <location>
        <begin position="402"/>
        <end position="422"/>
    </location>
</feature>
<organism evidence="9 10">
    <name type="scientific">Salix koriyanagi</name>
    <dbReference type="NCBI Taxonomy" id="2511006"/>
    <lineage>
        <taxon>Eukaryota</taxon>
        <taxon>Viridiplantae</taxon>
        <taxon>Streptophyta</taxon>
        <taxon>Embryophyta</taxon>
        <taxon>Tracheophyta</taxon>
        <taxon>Spermatophyta</taxon>
        <taxon>Magnoliopsida</taxon>
        <taxon>eudicotyledons</taxon>
        <taxon>Gunneridae</taxon>
        <taxon>Pentapetalae</taxon>
        <taxon>rosids</taxon>
        <taxon>fabids</taxon>
        <taxon>Malpighiales</taxon>
        <taxon>Salicaceae</taxon>
        <taxon>Saliceae</taxon>
        <taxon>Salix</taxon>
    </lineage>
</organism>
<evidence type="ECO:0000256" key="5">
    <source>
        <dbReference type="ARBA" id="ARBA00023136"/>
    </source>
</evidence>
<dbReference type="Proteomes" id="UP001151752">
    <property type="component" value="Chromosome 8"/>
</dbReference>